<reference evidence="2" key="1">
    <citation type="submission" date="2021-01" db="EMBL/GenBank/DDBJ databases">
        <title>Caligus Genome Assembly.</title>
        <authorList>
            <person name="Gallardo-Escarate C."/>
        </authorList>
    </citation>
    <scope>NUCLEOTIDE SEQUENCE [LARGE SCALE GENOMIC DNA]</scope>
</reference>
<name>A0A7T8QUT3_CALRO</name>
<feature type="non-terminal residue" evidence="1">
    <location>
        <position position="1"/>
    </location>
</feature>
<evidence type="ECO:0000313" key="2">
    <source>
        <dbReference type="Proteomes" id="UP000595437"/>
    </source>
</evidence>
<feature type="non-terminal residue" evidence="1">
    <location>
        <position position="61"/>
    </location>
</feature>
<dbReference type="AlphaFoldDB" id="A0A7T8QUT3"/>
<sequence>PSSSAQRQDPRLHHDVVRHLRARASRSIRVSPRSGRFSRNFVGLLNEDLCCHSYKLKVGQL</sequence>
<proteinExistence type="predicted"/>
<keyword evidence="2" id="KW-1185">Reference proteome</keyword>
<protein>
    <submittedName>
        <fullName evidence="1">Uncharacterized protein</fullName>
    </submittedName>
</protein>
<dbReference type="Proteomes" id="UP000595437">
    <property type="component" value="Chromosome 1"/>
</dbReference>
<gene>
    <name evidence="1" type="ORF">FKW44_000350</name>
</gene>
<evidence type="ECO:0000313" key="1">
    <source>
        <dbReference type="EMBL" id="QQP55880.1"/>
    </source>
</evidence>
<dbReference type="EMBL" id="CP045890">
    <property type="protein sequence ID" value="QQP55880.1"/>
    <property type="molecule type" value="Genomic_DNA"/>
</dbReference>
<organism evidence="1 2">
    <name type="scientific">Caligus rogercresseyi</name>
    <name type="common">Sea louse</name>
    <dbReference type="NCBI Taxonomy" id="217165"/>
    <lineage>
        <taxon>Eukaryota</taxon>
        <taxon>Metazoa</taxon>
        <taxon>Ecdysozoa</taxon>
        <taxon>Arthropoda</taxon>
        <taxon>Crustacea</taxon>
        <taxon>Multicrustacea</taxon>
        <taxon>Hexanauplia</taxon>
        <taxon>Copepoda</taxon>
        <taxon>Siphonostomatoida</taxon>
        <taxon>Caligidae</taxon>
        <taxon>Caligus</taxon>
    </lineage>
</organism>
<accession>A0A7T8QUT3</accession>